<sequence>MITLIYRGIIAVVLIFTIWNLFDEEKITLQANAALVVIPLILRLLMIK</sequence>
<name>A0AAW5FAQ2_CLOSY</name>
<keyword evidence="1" id="KW-0472">Membrane</keyword>
<dbReference type="EMBL" id="JAINVB010000002">
    <property type="protein sequence ID" value="MCK0088953.1"/>
    <property type="molecule type" value="Genomic_DNA"/>
</dbReference>
<dbReference type="GeneID" id="61833906"/>
<dbReference type="Proteomes" id="UP001300871">
    <property type="component" value="Unassembled WGS sequence"/>
</dbReference>
<feature type="transmembrane region" description="Helical" evidence="1">
    <location>
        <begin position="5"/>
        <end position="22"/>
    </location>
</feature>
<keyword evidence="1" id="KW-0812">Transmembrane</keyword>
<evidence type="ECO:0000313" key="3">
    <source>
        <dbReference type="EMBL" id="MDB2002921.1"/>
    </source>
</evidence>
<dbReference type="Proteomes" id="UP001203136">
    <property type="component" value="Unassembled WGS sequence"/>
</dbReference>
<dbReference type="AlphaFoldDB" id="A0AAW5FAQ2"/>
<accession>A0AAW5FAQ2</accession>
<gene>
    <name evidence="2" type="ORF">K5I21_24420</name>
    <name evidence="3" type="ORF">PM006_22190</name>
</gene>
<proteinExistence type="predicted"/>
<reference evidence="3" key="2">
    <citation type="submission" date="2023-01" db="EMBL/GenBank/DDBJ databases">
        <title>Human gut microbiome strain richness.</title>
        <authorList>
            <person name="Chen-Liaw A."/>
        </authorList>
    </citation>
    <scope>NUCLEOTIDE SEQUENCE</scope>
    <source>
        <strain evidence="3">B1_m1001713B170214d0_201011</strain>
    </source>
</reference>
<organism evidence="2 4">
    <name type="scientific">Clostridium symbiosum</name>
    <name type="common">Bacteroides symbiosus</name>
    <dbReference type="NCBI Taxonomy" id="1512"/>
    <lineage>
        <taxon>Bacteria</taxon>
        <taxon>Bacillati</taxon>
        <taxon>Bacillota</taxon>
        <taxon>Clostridia</taxon>
        <taxon>Lachnospirales</taxon>
        <taxon>Lachnospiraceae</taxon>
        <taxon>Otoolea</taxon>
    </lineage>
</organism>
<keyword evidence="1" id="KW-1133">Transmembrane helix</keyword>
<dbReference type="EMBL" id="JAQLGM010000103">
    <property type="protein sequence ID" value="MDB2002921.1"/>
    <property type="molecule type" value="Genomic_DNA"/>
</dbReference>
<evidence type="ECO:0000256" key="1">
    <source>
        <dbReference type="SAM" id="Phobius"/>
    </source>
</evidence>
<evidence type="ECO:0000313" key="2">
    <source>
        <dbReference type="EMBL" id="MCK0088953.1"/>
    </source>
</evidence>
<evidence type="ECO:0000313" key="4">
    <source>
        <dbReference type="Proteomes" id="UP001203136"/>
    </source>
</evidence>
<protein>
    <submittedName>
        <fullName evidence="2">Uncharacterized protein</fullName>
    </submittedName>
</protein>
<dbReference type="RefSeq" id="WP_021643313.1">
    <property type="nucleotide sequence ID" value="NZ_BAABZD010000012.1"/>
</dbReference>
<comment type="caution">
    <text evidence="2">The sequence shown here is derived from an EMBL/GenBank/DDBJ whole genome shotgun (WGS) entry which is preliminary data.</text>
</comment>
<reference evidence="2" key="1">
    <citation type="journal article" date="2022" name="Cell Host Microbe">
        <title>Colonization of the live biotherapeutic product VE303 and modulation of the microbiota and metabolites in healthy volunteers.</title>
        <authorList>
            <person name="Dsouza M."/>
            <person name="Menon R."/>
            <person name="Crossette E."/>
            <person name="Bhattarai S.K."/>
            <person name="Schneider J."/>
            <person name="Kim Y.G."/>
            <person name="Reddy S."/>
            <person name="Caballero S."/>
            <person name="Felix C."/>
            <person name="Cornacchione L."/>
            <person name="Hendrickson J."/>
            <person name="Watson A.R."/>
            <person name="Minot S.S."/>
            <person name="Greenfield N."/>
            <person name="Schopf L."/>
            <person name="Szabady R."/>
            <person name="Patarroyo J."/>
            <person name="Smith W."/>
            <person name="Harrison P."/>
            <person name="Kuijper E.J."/>
            <person name="Kelly C.P."/>
            <person name="Olle B."/>
            <person name="Bobilev D."/>
            <person name="Silber J.L."/>
            <person name="Bucci V."/>
            <person name="Roberts B."/>
            <person name="Faith J."/>
            <person name="Norman J.M."/>
        </authorList>
    </citation>
    <scope>NUCLEOTIDE SEQUENCE</scope>
    <source>
        <strain evidence="2">VE303-04</strain>
    </source>
</reference>
<feature type="transmembrane region" description="Helical" evidence="1">
    <location>
        <begin position="28"/>
        <end position="46"/>
    </location>
</feature>